<evidence type="ECO:0000256" key="2">
    <source>
        <dbReference type="ARBA" id="ARBA00022526"/>
    </source>
</evidence>
<evidence type="ECO:0000256" key="1">
    <source>
        <dbReference type="ARBA" id="ARBA00005564"/>
    </source>
</evidence>
<dbReference type="GO" id="GO:0017057">
    <property type="term" value="F:6-phosphogluconolactonase activity"/>
    <property type="evidence" value="ECO:0007669"/>
    <property type="project" value="TreeGrafter"/>
</dbReference>
<dbReference type="Gene3D" id="2.130.10.10">
    <property type="entry name" value="YVTN repeat-like/Quinoprotein amine dehydrogenase"/>
    <property type="match status" value="1"/>
</dbReference>
<dbReference type="Proteomes" id="UP001481677">
    <property type="component" value="Unassembled WGS sequence"/>
</dbReference>
<dbReference type="InterPro" id="IPR011045">
    <property type="entry name" value="N2O_reductase_N"/>
</dbReference>
<dbReference type="GO" id="GO:0005829">
    <property type="term" value="C:cytosol"/>
    <property type="evidence" value="ECO:0007669"/>
    <property type="project" value="TreeGrafter"/>
</dbReference>
<comment type="similarity">
    <text evidence="1">Belongs to the cycloisomerase 2 family.</text>
</comment>
<dbReference type="EMBL" id="JAZHGA010000001">
    <property type="protein sequence ID" value="MEM5338326.1"/>
    <property type="molecule type" value="Genomic_DNA"/>
</dbReference>
<dbReference type="InterPro" id="IPR050282">
    <property type="entry name" value="Cycloisomerase_2"/>
</dbReference>
<dbReference type="Proteomes" id="UP000321776">
    <property type="component" value="Unassembled WGS sequence"/>
</dbReference>
<keyword evidence="2" id="KW-0119">Carbohydrate metabolism</keyword>
<proteinExistence type="inferred from homology"/>
<dbReference type="AlphaFoldDB" id="A0A5C6V5Z9"/>
<organism evidence="4 5">
    <name type="scientific">Paraburkholderia azotifigens</name>
    <dbReference type="NCBI Taxonomy" id="2057004"/>
    <lineage>
        <taxon>Bacteria</taxon>
        <taxon>Pseudomonadati</taxon>
        <taxon>Pseudomonadota</taxon>
        <taxon>Betaproteobacteria</taxon>
        <taxon>Burkholderiales</taxon>
        <taxon>Burkholderiaceae</taxon>
        <taxon>Paraburkholderia</taxon>
    </lineage>
</organism>
<evidence type="ECO:0000313" key="3">
    <source>
        <dbReference type="EMBL" id="MEM5338326.1"/>
    </source>
</evidence>
<dbReference type="SUPFAM" id="SSF50974">
    <property type="entry name" value="Nitrous oxide reductase, N-terminal domain"/>
    <property type="match status" value="1"/>
</dbReference>
<dbReference type="EMBL" id="VOQS01000005">
    <property type="protein sequence ID" value="TXC79278.1"/>
    <property type="molecule type" value="Genomic_DNA"/>
</dbReference>
<reference evidence="4 5" key="1">
    <citation type="journal article" date="2018" name="Int. J. Syst. Evol. Microbiol.">
        <title>Paraburkholderia azotifigens sp. nov., a nitrogen-fixing bacterium isolated from paddy soil.</title>
        <authorList>
            <person name="Choi G.M."/>
            <person name="Im W.T."/>
        </authorList>
    </citation>
    <scope>NUCLEOTIDE SEQUENCE [LARGE SCALE GENOMIC DNA]</scope>
    <source>
        <strain evidence="4 5">NF 2-5-3</strain>
    </source>
</reference>
<keyword evidence="2" id="KW-0313">Glucose metabolism</keyword>
<evidence type="ECO:0000313" key="6">
    <source>
        <dbReference type="Proteomes" id="UP001481677"/>
    </source>
</evidence>
<dbReference type="Pfam" id="PF10282">
    <property type="entry name" value="Lactonase"/>
    <property type="match status" value="1"/>
</dbReference>
<dbReference type="PANTHER" id="PTHR30344:SF1">
    <property type="entry name" value="6-PHOSPHOGLUCONOLACTONASE"/>
    <property type="match status" value="1"/>
</dbReference>
<keyword evidence="6" id="KW-1185">Reference proteome</keyword>
<evidence type="ECO:0000313" key="5">
    <source>
        <dbReference type="Proteomes" id="UP000321776"/>
    </source>
</evidence>
<sequence>MSKPGTASFFAIVSNAVDGDVAVFRIDGATGGIERLARYPAGDTVMPMALSPDGGMLHAATRGTPRSIVTYAVDSHTGGLTHAHTATIESSLAYVSLTPSDDWLLGASYGESTVSLFRASSLVSGPVAPRQVIDGFVHAHAVIASSDGRFAYATSLGSDTVFCFAIVREANDARLELVQKLPVEPGFGPRHLRLSPDEKTLYVSSEFRATVAVFSRDGETGTLSARSVSPRAPALAHLNDGCLRTPHLDPVTAASLVWGADLQVTPDGRFVYVAERTSSRLIAYRVSAEGSLGYAGYTDTEAQPRGFSIDPSGRFLVACGEKSAHVAVYAIDAASGELSAVSRCAGGLGANWVEIVVQT</sequence>
<reference evidence="4" key="2">
    <citation type="submission" date="2019-08" db="EMBL/GenBank/DDBJ databases">
        <authorList>
            <person name="Im W.-T."/>
        </authorList>
    </citation>
    <scope>NUCLEOTIDE SEQUENCE</scope>
    <source>
        <strain evidence="4">NF 2-5-3</strain>
    </source>
</reference>
<gene>
    <name evidence="4" type="ORF">FRZ40_33300</name>
    <name evidence="3" type="ORF">V4C56_01645</name>
</gene>
<protein>
    <submittedName>
        <fullName evidence="3 4">Lactonase family protein</fullName>
    </submittedName>
</protein>
<dbReference type="RefSeq" id="WP_147237053.1">
    <property type="nucleotide sequence ID" value="NZ_JAZHFZ010000001.1"/>
</dbReference>
<dbReference type="GO" id="GO:0006006">
    <property type="term" value="P:glucose metabolic process"/>
    <property type="evidence" value="ECO:0007669"/>
    <property type="project" value="UniProtKB-KW"/>
</dbReference>
<evidence type="ECO:0000313" key="4">
    <source>
        <dbReference type="EMBL" id="TXC79278.1"/>
    </source>
</evidence>
<name>A0A5C6V5Z9_9BURK</name>
<dbReference type="PANTHER" id="PTHR30344">
    <property type="entry name" value="6-PHOSPHOGLUCONOLACTONASE-RELATED"/>
    <property type="match status" value="1"/>
</dbReference>
<accession>A0A5C6V5Z9</accession>
<dbReference type="InterPro" id="IPR019405">
    <property type="entry name" value="Lactonase_7-beta_prop"/>
</dbReference>
<reference evidence="3 6" key="3">
    <citation type="submission" date="2024-01" db="EMBL/GenBank/DDBJ databases">
        <title>The diversity of rhizobia nodulating Mimosa spp. in eleven states of Brazil covering several biomes is determined by host plant, location, and edaphic factors.</title>
        <authorList>
            <person name="Rouws L."/>
            <person name="Barauna A."/>
            <person name="Beukes C."/>
            <person name="De Faria S.M."/>
            <person name="Gross E."/>
            <person name="Dos Reis Junior F.B."/>
            <person name="Simon M."/>
            <person name="Maluk M."/>
            <person name="Odee D.W."/>
            <person name="Kenicer G."/>
            <person name="Young J.P.W."/>
            <person name="Reis V.M."/>
            <person name="Zilli J."/>
            <person name="James E.K."/>
        </authorList>
    </citation>
    <scope>NUCLEOTIDE SEQUENCE [LARGE SCALE GENOMIC DNA]</scope>
    <source>
        <strain evidence="3 6">JPY530</strain>
    </source>
</reference>
<comment type="caution">
    <text evidence="4">The sequence shown here is derived from an EMBL/GenBank/DDBJ whole genome shotgun (WGS) entry which is preliminary data.</text>
</comment>
<dbReference type="InterPro" id="IPR015943">
    <property type="entry name" value="WD40/YVTN_repeat-like_dom_sf"/>
</dbReference>